<feature type="compositionally biased region" description="Polar residues" evidence="1">
    <location>
        <begin position="291"/>
        <end position="304"/>
    </location>
</feature>
<evidence type="ECO:0000256" key="1">
    <source>
        <dbReference type="SAM" id="MobiDB-lite"/>
    </source>
</evidence>
<reference evidence="3" key="1">
    <citation type="submission" date="2020-09" db="EMBL/GenBank/DDBJ databases">
        <authorList>
            <person name="Kikuchi T."/>
        </authorList>
    </citation>
    <scope>NUCLEOTIDE SEQUENCE</scope>
    <source>
        <strain evidence="3">SH1</strain>
    </source>
</reference>
<feature type="compositionally biased region" description="Polar residues" evidence="1">
    <location>
        <begin position="169"/>
        <end position="187"/>
    </location>
</feature>
<keyword evidence="2" id="KW-0812">Transmembrane</keyword>
<dbReference type="Proteomes" id="UP000614601">
    <property type="component" value="Unassembled WGS sequence"/>
</dbReference>
<dbReference type="Proteomes" id="UP000783686">
    <property type="component" value="Unassembled WGS sequence"/>
</dbReference>
<feature type="compositionally biased region" description="Low complexity" evidence="1">
    <location>
        <begin position="264"/>
        <end position="289"/>
    </location>
</feature>
<keyword evidence="2" id="KW-1133">Transmembrane helix</keyword>
<feature type="region of interest" description="Disordered" evidence="1">
    <location>
        <begin position="256"/>
        <end position="304"/>
    </location>
</feature>
<sequence>MEEVEFAEGVPHAHYIWMIFTFFVATIFICFSGCVATVILRWAYKNATRQRLQALDDEARQEAAAKGQAEMYLIVAALLQKLTNVNTNVAQKVTTAEEIHPVPKQIVESQSIEQVKVQPQTALPVTVPQDLMSKILENLTQAITAKDNAKTAKEIEKPAGKGDEKSVHSESNIESETGSESPITASSVKAHKKLPYTKKKEKSQYSDLSSSDATTTTTQGVPIHQDVMAGILGTMSEQHVPRKMPTKPHNKKILLTKKYNQRPSTTTSESHFTTTSSGVRSSSSPVVYSPQEANGSQVDENTLNSWKSKQISNTTISDDFDKSSVLNTKEFEDYTDCEEDINLPITVPDKKDNLDPNEIYFCARDMAGIVHNIGIDGGKQPNMIRPPRKDLKLVPKVPPGLKLAPLKMSSYYPQYSAKPKFGTQGAVTTTQMHSNVMADVLQSVSMSRDARLFPAKPHQTNILINKQEEQKYSDGQKNGMQNRSNAAADSPFAMPQKYKAKLCNLLSK</sequence>
<dbReference type="EMBL" id="CAJFCW020000001">
    <property type="protein sequence ID" value="CAG9086591.1"/>
    <property type="molecule type" value="Genomic_DNA"/>
</dbReference>
<comment type="caution">
    <text evidence="3">The sequence shown here is derived from an EMBL/GenBank/DDBJ whole genome shotgun (WGS) entry which is preliminary data.</text>
</comment>
<dbReference type="EMBL" id="CAJFDH010000001">
    <property type="protein sequence ID" value="CAD5207765.1"/>
    <property type="molecule type" value="Genomic_DNA"/>
</dbReference>
<evidence type="ECO:0000313" key="3">
    <source>
        <dbReference type="EMBL" id="CAD5207765.1"/>
    </source>
</evidence>
<dbReference type="AlphaFoldDB" id="A0A811JW68"/>
<keyword evidence="4" id="KW-1185">Reference proteome</keyword>
<feature type="compositionally biased region" description="Polar residues" evidence="1">
    <location>
        <begin position="475"/>
        <end position="487"/>
    </location>
</feature>
<feature type="transmembrane region" description="Helical" evidence="2">
    <location>
        <begin position="15"/>
        <end position="44"/>
    </location>
</feature>
<evidence type="ECO:0000313" key="4">
    <source>
        <dbReference type="Proteomes" id="UP000614601"/>
    </source>
</evidence>
<proteinExistence type="predicted"/>
<organism evidence="3 4">
    <name type="scientific">Bursaphelenchus okinawaensis</name>
    <dbReference type="NCBI Taxonomy" id="465554"/>
    <lineage>
        <taxon>Eukaryota</taxon>
        <taxon>Metazoa</taxon>
        <taxon>Ecdysozoa</taxon>
        <taxon>Nematoda</taxon>
        <taxon>Chromadorea</taxon>
        <taxon>Rhabditida</taxon>
        <taxon>Tylenchina</taxon>
        <taxon>Tylenchomorpha</taxon>
        <taxon>Aphelenchoidea</taxon>
        <taxon>Aphelenchoididae</taxon>
        <taxon>Bursaphelenchus</taxon>
    </lineage>
</organism>
<keyword evidence="2" id="KW-0472">Membrane</keyword>
<feature type="compositionally biased region" description="Basic and acidic residues" evidence="1">
    <location>
        <begin position="147"/>
        <end position="168"/>
    </location>
</feature>
<feature type="compositionally biased region" description="Basic residues" evidence="1">
    <location>
        <begin position="189"/>
        <end position="201"/>
    </location>
</feature>
<accession>A0A811JW68</accession>
<feature type="region of interest" description="Disordered" evidence="1">
    <location>
        <begin position="471"/>
        <end position="492"/>
    </location>
</feature>
<feature type="region of interest" description="Disordered" evidence="1">
    <location>
        <begin position="147"/>
        <end position="222"/>
    </location>
</feature>
<gene>
    <name evidence="3" type="ORF">BOKJ2_LOCUS2361</name>
</gene>
<protein>
    <submittedName>
        <fullName evidence="3">Uncharacterized protein</fullName>
    </submittedName>
</protein>
<name>A0A811JW68_9BILA</name>
<evidence type="ECO:0000256" key="2">
    <source>
        <dbReference type="SAM" id="Phobius"/>
    </source>
</evidence>